<feature type="compositionally biased region" description="Polar residues" evidence="1">
    <location>
        <begin position="1"/>
        <end position="19"/>
    </location>
</feature>
<feature type="domain" description="LytR/CpsA/Psr regulator C-terminal" evidence="3">
    <location>
        <begin position="107"/>
        <end position="191"/>
    </location>
</feature>
<evidence type="ECO:0000256" key="1">
    <source>
        <dbReference type="SAM" id="MobiDB-lite"/>
    </source>
</evidence>
<keyword evidence="2" id="KW-0472">Membrane</keyword>
<evidence type="ECO:0000313" key="5">
    <source>
        <dbReference type="Proteomes" id="UP001200537"/>
    </source>
</evidence>
<keyword evidence="2" id="KW-0812">Transmembrane</keyword>
<proteinExistence type="predicted"/>
<sequence>MNQTQVSPNSGGDPQQSDLAANPENVDPLADLTPHQRYVRRRQQRETMVFTVIGSVMAGLLVLSILIGFGILPFPFFNDFKQAPQYAQAGDVPCPTSEKAVPLDKMEIHVVNGTDVSGLAGKVAKGLKERGVPVKDTGNISSGSYEGNIRIVTGPTGVNVAYTLARAFEDAEVILDPRPTSDVTVTIGSRYTDMVSPEEFKEEAHNDLDKMEGCKLVQIA</sequence>
<feature type="region of interest" description="Disordered" evidence="1">
    <location>
        <begin position="1"/>
        <end position="36"/>
    </location>
</feature>
<evidence type="ECO:0000256" key="2">
    <source>
        <dbReference type="SAM" id="Phobius"/>
    </source>
</evidence>
<feature type="transmembrane region" description="Helical" evidence="2">
    <location>
        <begin position="47"/>
        <end position="72"/>
    </location>
</feature>
<dbReference type="Gene3D" id="3.30.70.2390">
    <property type="match status" value="1"/>
</dbReference>
<accession>A0AAJ1BDB2</accession>
<comment type="caution">
    <text evidence="4">The sequence shown here is derived from an EMBL/GenBank/DDBJ whole genome shotgun (WGS) entry which is preliminary data.</text>
</comment>
<protein>
    <submittedName>
        <fullName evidence="4">LytR C-terminal domain-containing protein</fullName>
    </submittedName>
</protein>
<evidence type="ECO:0000313" key="4">
    <source>
        <dbReference type="EMBL" id="MCG4617747.1"/>
    </source>
</evidence>
<keyword evidence="2" id="KW-1133">Transmembrane helix</keyword>
<name>A0AAJ1BDB2_9ACTO</name>
<gene>
    <name evidence="4" type="ORF">L0M99_04455</name>
</gene>
<dbReference type="RefSeq" id="WP_238127903.1">
    <property type="nucleotide sequence ID" value="NZ_JAKNHJ010000007.1"/>
</dbReference>
<dbReference type="InterPro" id="IPR027381">
    <property type="entry name" value="LytR/CpsA/Psr_C"/>
</dbReference>
<dbReference type="AlphaFoldDB" id="A0AAJ1BDB2"/>
<dbReference type="Proteomes" id="UP001200537">
    <property type="component" value="Unassembled WGS sequence"/>
</dbReference>
<dbReference type="Pfam" id="PF13399">
    <property type="entry name" value="LytR_C"/>
    <property type="match status" value="1"/>
</dbReference>
<organism evidence="4 5">
    <name type="scientific">Varibaculum cambriense</name>
    <dbReference type="NCBI Taxonomy" id="184870"/>
    <lineage>
        <taxon>Bacteria</taxon>
        <taxon>Bacillati</taxon>
        <taxon>Actinomycetota</taxon>
        <taxon>Actinomycetes</taxon>
        <taxon>Actinomycetales</taxon>
        <taxon>Actinomycetaceae</taxon>
        <taxon>Varibaculum</taxon>
    </lineage>
</organism>
<evidence type="ECO:0000259" key="3">
    <source>
        <dbReference type="Pfam" id="PF13399"/>
    </source>
</evidence>
<reference evidence="4" key="1">
    <citation type="submission" date="2022-01" db="EMBL/GenBank/DDBJ databases">
        <title>Collection of gut derived symbiotic bacterial strains cultured from healthy donors.</title>
        <authorList>
            <person name="Lin H."/>
            <person name="Kohout C."/>
            <person name="Waligurski E."/>
            <person name="Pamer E.G."/>
        </authorList>
    </citation>
    <scope>NUCLEOTIDE SEQUENCE</scope>
    <source>
        <strain evidence="4">DFI.7.46</strain>
    </source>
</reference>
<dbReference type="EMBL" id="JAKNHJ010000007">
    <property type="protein sequence ID" value="MCG4617747.1"/>
    <property type="molecule type" value="Genomic_DNA"/>
</dbReference>